<dbReference type="SUPFAM" id="SSF55729">
    <property type="entry name" value="Acyl-CoA N-acyltransferases (Nat)"/>
    <property type="match status" value="1"/>
</dbReference>
<sequence length="171" mass="19409">MNVKLVKLAQADLPLLTKLLNQGDIAKWLFREVRYRREWEIGEVLTEGKPGTESQAFGIFLDTKEIVGCICLQDICPYSRTATIGNLAAHHVYQAIAAVREIVQYGFQTINLNRIDCHFIEGCKLTPLMLKRISGGVQEGVLRELIYQDGQYKDVHIWSLLRSEWDGSTAD</sequence>
<comment type="caution">
    <text evidence="1">The sequence shown here is derived from an EMBL/GenBank/DDBJ whole genome shotgun (WGS) entry which is preliminary data.</text>
</comment>
<evidence type="ECO:0000313" key="1">
    <source>
        <dbReference type="EMBL" id="KKK85500.1"/>
    </source>
</evidence>
<evidence type="ECO:0008006" key="2">
    <source>
        <dbReference type="Google" id="ProtNLM"/>
    </source>
</evidence>
<reference evidence="1" key="1">
    <citation type="journal article" date="2015" name="Nature">
        <title>Complex archaea that bridge the gap between prokaryotes and eukaryotes.</title>
        <authorList>
            <person name="Spang A."/>
            <person name="Saw J.H."/>
            <person name="Jorgensen S.L."/>
            <person name="Zaremba-Niedzwiedzka K."/>
            <person name="Martijn J."/>
            <person name="Lind A.E."/>
            <person name="van Eijk R."/>
            <person name="Schleper C."/>
            <person name="Guy L."/>
            <person name="Ettema T.J."/>
        </authorList>
    </citation>
    <scope>NUCLEOTIDE SEQUENCE</scope>
</reference>
<dbReference type="InterPro" id="IPR016181">
    <property type="entry name" value="Acyl_CoA_acyltransferase"/>
</dbReference>
<accession>A0A0F8ZHJ3</accession>
<organism evidence="1">
    <name type="scientific">marine sediment metagenome</name>
    <dbReference type="NCBI Taxonomy" id="412755"/>
    <lineage>
        <taxon>unclassified sequences</taxon>
        <taxon>metagenomes</taxon>
        <taxon>ecological metagenomes</taxon>
    </lineage>
</organism>
<gene>
    <name evidence="1" type="ORF">LCGC14_2772680</name>
</gene>
<protein>
    <recommendedName>
        <fullName evidence="2">N-acetyltransferase domain-containing protein</fullName>
    </recommendedName>
</protein>
<name>A0A0F8ZHJ3_9ZZZZ</name>
<dbReference type="AlphaFoldDB" id="A0A0F8ZHJ3"/>
<dbReference type="EMBL" id="LAZR01051280">
    <property type="protein sequence ID" value="KKK85500.1"/>
    <property type="molecule type" value="Genomic_DNA"/>
</dbReference>
<dbReference type="Gene3D" id="3.40.630.30">
    <property type="match status" value="1"/>
</dbReference>
<proteinExistence type="predicted"/>